<evidence type="ECO:0000313" key="3">
    <source>
        <dbReference type="EMBL" id="GLK56443.1"/>
    </source>
</evidence>
<feature type="transmembrane region" description="Helical" evidence="1">
    <location>
        <begin position="64"/>
        <end position="82"/>
    </location>
</feature>
<evidence type="ECO:0000313" key="6">
    <source>
        <dbReference type="Proteomes" id="UP001143400"/>
    </source>
</evidence>
<dbReference type="Proteomes" id="UP000758856">
    <property type="component" value="Unassembled WGS sequence"/>
</dbReference>
<reference evidence="3" key="3">
    <citation type="submission" date="2023-01" db="EMBL/GenBank/DDBJ databases">
        <authorList>
            <person name="Sun Q."/>
            <person name="Evtushenko L."/>
        </authorList>
    </citation>
    <scope>NUCLEOTIDE SEQUENCE</scope>
    <source>
        <strain evidence="3">VKM B-1606</strain>
    </source>
</reference>
<dbReference type="PIRSF" id="PIRSF016919">
    <property type="entry name" value="HupE_UreJ"/>
    <property type="match status" value="1"/>
</dbReference>
<comment type="caution">
    <text evidence="3">The sequence shown here is derived from an EMBL/GenBank/DDBJ whole genome shotgun (WGS) entry which is preliminary data.</text>
</comment>
<keyword evidence="1" id="KW-1133">Transmembrane helix</keyword>
<dbReference type="EMBL" id="JAFBCY010000003">
    <property type="protein sequence ID" value="MBM7852236.1"/>
    <property type="molecule type" value="Genomic_DNA"/>
</dbReference>
<dbReference type="InterPro" id="IPR007038">
    <property type="entry name" value="HupE_UreJ"/>
</dbReference>
<feature type="chain" id="PRO_5040905975" evidence="2">
    <location>
        <begin position="24"/>
        <end position="197"/>
    </location>
</feature>
<dbReference type="RefSeq" id="WP_204950651.1">
    <property type="nucleotide sequence ID" value="NZ_BSFF01000003.1"/>
</dbReference>
<evidence type="ECO:0000256" key="2">
    <source>
        <dbReference type="SAM" id="SignalP"/>
    </source>
</evidence>
<keyword evidence="1" id="KW-0812">Transmembrane</keyword>
<feature type="transmembrane region" description="Helical" evidence="1">
    <location>
        <begin position="178"/>
        <end position="196"/>
    </location>
</feature>
<proteinExistence type="predicted"/>
<sequence>MRRSLLRAALAGASVLAPTLALAHPGHGDAFGFAAGVGHPVGGLDHLLAMVMVGVFAAQLGGRAMWAVPATFVAVMALGGGLGMAGVALPFVETGIALSIVVLGAAVALGVKAPVAAAMALVGVFATFHGYAHGAEAPETASGAAYAAGFLLATAALHAAGVGFGLLTAKLSAANGGLVARAAGGLAALAGVVILLG</sequence>
<feature type="transmembrane region" description="Helical" evidence="1">
    <location>
        <begin position="33"/>
        <end position="57"/>
    </location>
</feature>
<organism evidence="3 6">
    <name type="scientific">Methylopila capsulata</name>
    <dbReference type="NCBI Taxonomy" id="61654"/>
    <lineage>
        <taxon>Bacteria</taxon>
        <taxon>Pseudomonadati</taxon>
        <taxon>Pseudomonadota</taxon>
        <taxon>Alphaproteobacteria</taxon>
        <taxon>Hyphomicrobiales</taxon>
        <taxon>Methylopilaceae</taxon>
        <taxon>Methylopila</taxon>
    </lineage>
</organism>
<dbReference type="EMBL" id="BSFF01000003">
    <property type="protein sequence ID" value="GLK56443.1"/>
    <property type="molecule type" value="Genomic_DNA"/>
</dbReference>
<protein>
    <submittedName>
        <fullName evidence="3">Urease accessory protein</fullName>
    </submittedName>
</protein>
<feature type="transmembrane region" description="Helical" evidence="1">
    <location>
        <begin position="144"/>
        <end position="166"/>
    </location>
</feature>
<name>A0A9W6MSL4_9HYPH</name>
<keyword evidence="5" id="KW-1185">Reference proteome</keyword>
<feature type="signal peptide" evidence="2">
    <location>
        <begin position="1"/>
        <end position="23"/>
    </location>
</feature>
<keyword evidence="2" id="KW-0732">Signal</keyword>
<evidence type="ECO:0000313" key="5">
    <source>
        <dbReference type="Proteomes" id="UP000758856"/>
    </source>
</evidence>
<dbReference type="AlphaFoldDB" id="A0A9W6MSL4"/>
<gene>
    <name evidence="3" type="ORF">GCM10008170_24620</name>
    <name evidence="4" type="ORF">JOD31_002478</name>
</gene>
<keyword evidence="1" id="KW-0472">Membrane</keyword>
<reference evidence="3" key="1">
    <citation type="journal article" date="2014" name="Int. J. Syst. Evol. Microbiol.">
        <title>Complete genome sequence of Corynebacterium casei LMG S-19264T (=DSM 44701T), isolated from a smear-ripened cheese.</title>
        <authorList>
            <consortium name="US DOE Joint Genome Institute (JGI-PGF)"/>
            <person name="Walter F."/>
            <person name="Albersmeier A."/>
            <person name="Kalinowski J."/>
            <person name="Ruckert C."/>
        </authorList>
    </citation>
    <scope>NUCLEOTIDE SEQUENCE</scope>
    <source>
        <strain evidence="3">VKM B-1606</strain>
    </source>
</reference>
<dbReference type="Pfam" id="PF04955">
    <property type="entry name" value="HupE_UreJ"/>
    <property type="match status" value="1"/>
</dbReference>
<evidence type="ECO:0000313" key="4">
    <source>
        <dbReference type="EMBL" id="MBM7852236.1"/>
    </source>
</evidence>
<dbReference type="Proteomes" id="UP001143400">
    <property type="component" value="Unassembled WGS sequence"/>
</dbReference>
<accession>A0A9W6MSL4</accession>
<evidence type="ECO:0000256" key="1">
    <source>
        <dbReference type="SAM" id="Phobius"/>
    </source>
</evidence>
<reference evidence="4 5" key="2">
    <citation type="submission" date="2021-01" db="EMBL/GenBank/DDBJ databases">
        <title>Genomic Encyclopedia of Type Strains, Phase IV (KMG-IV): sequencing the most valuable type-strain genomes for metagenomic binning, comparative biology and taxonomic classification.</title>
        <authorList>
            <person name="Goeker M."/>
        </authorList>
    </citation>
    <scope>NUCLEOTIDE SEQUENCE [LARGE SCALE GENOMIC DNA]</scope>
    <source>
        <strain evidence="4 5">DSM 6130</strain>
    </source>
</reference>